<protein>
    <submittedName>
        <fullName evidence="1">Uncharacterized protein</fullName>
    </submittedName>
</protein>
<dbReference type="Gene3D" id="3.80.10.10">
    <property type="entry name" value="Ribonuclease Inhibitor"/>
    <property type="match status" value="1"/>
</dbReference>
<dbReference type="EMBL" id="MU151198">
    <property type="protein sequence ID" value="KAF9447478.1"/>
    <property type="molecule type" value="Genomic_DNA"/>
</dbReference>
<organism evidence="1 2">
    <name type="scientific">Macrolepiota fuliginosa MF-IS2</name>
    <dbReference type="NCBI Taxonomy" id="1400762"/>
    <lineage>
        <taxon>Eukaryota</taxon>
        <taxon>Fungi</taxon>
        <taxon>Dikarya</taxon>
        <taxon>Basidiomycota</taxon>
        <taxon>Agaricomycotina</taxon>
        <taxon>Agaricomycetes</taxon>
        <taxon>Agaricomycetidae</taxon>
        <taxon>Agaricales</taxon>
        <taxon>Agaricineae</taxon>
        <taxon>Agaricaceae</taxon>
        <taxon>Macrolepiota</taxon>
    </lineage>
</organism>
<sequence length="373" mass="43396">MDIPQEILHAFIKLSQDDPQTLLSLCLVSWRCVDEAQKMLYKTIVITDESDSSSTQVPDVVKISTKLFKTLTQYNPPLAKCVKKFVYHPDFPFRDQEYRDLTNKSLRLMTNLESLTIYTPFPPGLFRGCTFRLNEFLFCCVSSGYPYPDREDMCRFLSRQSHLKTLYINMVDDACITLDRRINLETLCGNRLAIETILPGRSTVKYLEWITGREDDLTSPPRLISNELSNIRALTLGGDKPRPLLALLASHMRSLRVLRLIGKPRTNSSDEADNEFECLPDLVNLRIFVWSARSLGKANCEYEQGMVNRERQRELVTKWFRNMGILEAAYFQIAPVKDEPRNYLCWRRNEIDPVPVGFYEAVSRYTLMPWFWE</sequence>
<reference evidence="1" key="1">
    <citation type="submission" date="2020-11" db="EMBL/GenBank/DDBJ databases">
        <authorList>
            <consortium name="DOE Joint Genome Institute"/>
            <person name="Ahrendt S."/>
            <person name="Riley R."/>
            <person name="Andreopoulos W."/>
            <person name="Labutti K."/>
            <person name="Pangilinan J."/>
            <person name="Ruiz-Duenas F.J."/>
            <person name="Barrasa J.M."/>
            <person name="Sanchez-Garcia M."/>
            <person name="Camarero S."/>
            <person name="Miyauchi S."/>
            <person name="Serrano A."/>
            <person name="Linde D."/>
            <person name="Babiker R."/>
            <person name="Drula E."/>
            <person name="Ayuso-Fernandez I."/>
            <person name="Pacheco R."/>
            <person name="Padilla G."/>
            <person name="Ferreira P."/>
            <person name="Barriuso J."/>
            <person name="Kellner H."/>
            <person name="Castanera R."/>
            <person name="Alfaro M."/>
            <person name="Ramirez L."/>
            <person name="Pisabarro A.G."/>
            <person name="Kuo A."/>
            <person name="Tritt A."/>
            <person name="Lipzen A."/>
            <person name="He G."/>
            <person name="Yan M."/>
            <person name="Ng V."/>
            <person name="Cullen D."/>
            <person name="Martin F."/>
            <person name="Rosso M.-N."/>
            <person name="Henrissat B."/>
            <person name="Hibbett D."/>
            <person name="Martinez A.T."/>
            <person name="Grigoriev I.V."/>
        </authorList>
    </citation>
    <scope>NUCLEOTIDE SEQUENCE</scope>
    <source>
        <strain evidence="1">MF-IS2</strain>
    </source>
</reference>
<evidence type="ECO:0000313" key="1">
    <source>
        <dbReference type="EMBL" id="KAF9447478.1"/>
    </source>
</evidence>
<comment type="caution">
    <text evidence="1">The sequence shown here is derived from an EMBL/GenBank/DDBJ whole genome shotgun (WGS) entry which is preliminary data.</text>
</comment>
<keyword evidence="2" id="KW-1185">Reference proteome</keyword>
<evidence type="ECO:0000313" key="2">
    <source>
        <dbReference type="Proteomes" id="UP000807342"/>
    </source>
</evidence>
<gene>
    <name evidence="1" type="ORF">P691DRAFT_802326</name>
</gene>
<proteinExistence type="predicted"/>
<dbReference type="OrthoDB" id="2951221at2759"/>
<dbReference type="Proteomes" id="UP000807342">
    <property type="component" value="Unassembled WGS sequence"/>
</dbReference>
<name>A0A9P5XAJ3_9AGAR</name>
<dbReference type="AlphaFoldDB" id="A0A9P5XAJ3"/>
<dbReference type="InterPro" id="IPR032675">
    <property type="entry name" value="LRR_dom_sf"/>
</dbReference>
<accession>A0A9P5XAJ3</accession>